<keyword evidence="2" id="KW-0808">Transferase</keyword>
<dbReference type="InterPro" id="IPR020617">
    <property type="entry name" value="Thiolase_C"/>
</dbReference>
<dbReference type="Pfam" id="PF02803">
    <property type="entry name" value="Thiolase_C"/>
    <property type="match status" value="1"/>
</dbReference>
<dbReference type="CDD" id="cd00751">
    <property type="entry name" value="thiolase"/>
    <property type="match status" value="1"/>
</dbReference>
<organism evidence="6">
    <name type="scientific">marine sediment metagenome</name>
    <dbReference type="NCBI Taxonomy" id="412755"/>
    <lineage>
        <taxon>unclassified sequences</taxon>
        <taxon>metagenomes</taxon>
        <taxon>ecological metagenomes</taxon>
    </lineage>
</organism>
<feature type="domain" description="Thiolase C-terminal" evidence="5">
    <location>
        <begin position="271"/>
        <end position="392"/>
    </location>
</feature>
<evidence type="ECO:0008006" key="7">
    <source>
        <dbReference type="Google" id="ProtNLM"/>
    </source>
</evidence>
<name>A0A0F9U1M6_9ZZZZ</name>
<evidence type="ECO:0000259" key="5">
    <source>
        <dbReference type="Pfam" id="PF02803"/>
    </source>
</evidence>
<dbReference type="InterPro" id="IPR020613">
    <property type="entry name" value="Thiolase_CS"/>
</dbReference>
<gene>
    <name evidence="6" type="ORF">LCGC14_0661730</name>
</gene>
<dbReference type="SUPFAM" id="SSF53901">
    <property type="entry name" value="Thiolase-like"/>
    <property type="match status" value="2"/>
</dbReference>
<dbReference type="PROSITE" id="PS00099">
    <property type="entry name" value="THIOLASE_3"/>
    <property type="match status" value="1"/>
</dbReference>
<dbReference type="PROSITE" id="PS00098">
    <property type="entry name" value="THIOLASE_1"/>
    <property type="match status" value="1"/>
</dbReference>
<comment type="caution">
    <text evidence="6">The sequence shown here is derived from an EMBL/GenBank/DDBJ whole genome shotgun (WGS) entry which is preliminary data.</text>
</comment>
<dbReference type="PANTHER" id="PTHR18919:SF107">
    <property type="entry name" value="ACETYL-COA ACETYLTRANSFERASE, CYTOSOLIC"/>
    <property type="match status" value="1"/>
</dbReference>
<dbReference type="InterPro" id="IPR020616">
    <property type="entry name" value="Thiolase_N"/>
</dbReference>
<sequence>MSDIVIASAVRTAGGRFGGAFKKVSAVELGALALQEAVQRAGIEPKHVDEVVFGTGWQAGLGPNIGRLATVKAGLPHEVPAFTINKRCGSSLRAVSLAVQMIKAGDAEVVLAGGAENTSQVPYIAGGARWGNRMGDGRLIDIMHQDGFMCPLAGHLMGMTAEALVEKYSISREEQDAFAAESQDKAVTAIKEGKFKEEVLPVEVPAGKGKTEIFDTEEIPREGVSAEKLSKLRPVFKKDGTVTAGNSCALCDASAAVLVMKEEKASELGVKPLARIVSYAHVGVDPAIMGIGPVPAVSKALTQAGLELKDIDIIELNEAFAAQILAVEKELKWDRSKVNVHGGAIALGHPVGATGAKILTSLIYALKSNDKNMGLVSLCIGGGQGVAIVIERLS</sequence>
<dbReference type="EMBL" id="LAZR01001270">
    <property type="protein sequence ID" value="KKN47538.1"/>
    <property type="molecule type" value="Genomic_DNA"/>
</dbReference>
<comment type="similarity">
    <text evidence="1">Belongs to the thiolase-like superfamily. Thiolase family.</text>
</comment>
<dbReference type="AlphaFoldDB" id="A0A0F9U1M6"/>
<proteinExistence type="inferred from homology"/>
<dbReference type="InterPro" id="IPR020610">
    <property type="entry name" value="Thiolase_AS"/>
</dbReference>
<reference evidence="6" key="1">
    <citation type="journal article" date="2015" name="Nature">
        <title>Complex archaea that bridge the gap between prokaryotes and eukaryotes.</title>
        <authorList>
            <person name="Spang A."/>
            <person name="Saw J.H."/>
            <person name="Jorgensen S.L."/>
            <person name="Zaremba-Niedzwiedzka K."/>
            <person name="Martijn J."/>
            <person name="Lind A.E."/>
            <person name="van Eijk R."/>
            <person name="Schleper C."/>
            <person name="Guy L."/>
            <person name="Ettema T.J."/>
        </authorList>
    </citation>
    <scope>NUCLEOTIDE SEQUENCE</scope>
</reference>
<dbReference type="Gene3D" id="3.40.47.10">
    <property type="match status" value="2"/>
</dbReference>
<dbReference type="PANTHER" id="PTHR18919">
    <property type="entry name" value="ACETYL-COA C-ACYLTRANSFERASE"/>
    <property type="match status" value="1"/>
</dbReference>
<evidence type="ECO:0000313" key="6">
    <source>
        <dbReference type="EMBL" id="KKN47538.1"/>
    </source>
</evidence>
<evidence type="ECO:0000256" key="3">
    <source>
        <dbReference type="ARBA" id="ARBA00023315"/>
    </source>
</evidence>
<keyword evidence="3" id="KW-0012">Acyltransferase</keyword>
<dbReference type="NCBIfam" id="TIGR01930">
    <property type="entry name" value="AcCoA-C-Actrans"/>
    <property type="match status" value="1"/>
</dbReference>
<dbReference type="PROSITE" id="PS00737">
    <property type="entry name" value="THIOLASE_2"/>
    <property type="match status" value="1"/>
</dbReference>
<evidence type="ECO:0000256" key="2">
    <source>
        <dbReference type="ARBA" id="ARBA00022679"/>
    </source>
</evidence>
<evidence type="ECO:0000259" key="4">
    <source>
        <dbReference type="Pfam" id="PF00108"/>
    </source>
</evidence>
<dbReference type="GO" id="GO:0003988">
    <property type="term" value="F:acetyl-CoA C-acyltransferase activity"/>
    <property type="evidence" value="ECO:0007669"/>
    <property type="project" value="UniProtKB-ARBA"/>
</dbReference>
<dbReference type="Pfam" id="PF00108">
    <property type="entry name" value="Thiolase_N"/>
    <property type="match status" value="1"/>
</dbReference>
<dbReference type="InterPro" id="IPR016039">
    <property type="entry name" value="Thiolase-like"/>
</dbReference>
<feature type="domain" description="Thiolase N-terminal" evidence="4">
    <location>
        <begin position="4"/>
        <end position="263"/>
    </location>
</feature>
<dbReference type="InterPro" id="IPR020615">
    <property type="entry name" value="Thiolase_acyl_enz_int_AS"/>
</dbReference>
<accession>A0A0F9U1M6</accession>
<evidence type="ECO:0000256" key="1">
    <source>
        <dbReference type="ARBA" id="ARBA00010982"/>
    </source>
</evidence>
<dbReference type="InterPro" id="IPR002155">
    <property type="entry name" value="Thiolase"/>
</dbReference>
<dbReference type="PIRSF" id="PIRSF000429">
    <property type="entry name" value="Ac-CoA_Ac_transf"/>
    <property type="match status" value="1"/>
</dbReference>
<protein>
    <recommendedName>
        <fullName evidence="7">Acetyl-CoA acetyltransferase</fullName>
    </recommendedName>
</protein>
<dbReference type="FunFam" id="3.40.47.10:FF:000010">
    <property type="entry name" value="Acetyl-CoA acetyltransferase (Thiolase)"/>
    <property type="match status" value="1"/>
</dbReference>